<evidence type="ECO:0000313" key="1">
    <source>
        <dbReference type="EMBL" id="QHT72257.1"/>
    </source>
</evidence>
<protein>
    <submittedName>
        <fullName evidence="1">Uncharacterized protein</fullName>
    </submittedName>
</protein>
<gene>
    <name evidence="1" type="ORF">GXP67_33720</name>
</gene>
<proteinExistence type="predicted"/>
<keyword evidence="2" id="KW-1185">Reference proteome</keyword>
<dbReference type="KEGG" id="rhoz:GXP67_33720"/>
<accession>A0A6C0GWG7</accession>
<name>A0A6C0GWG7_9BACT</name>
<reference evidence="1 2" key="1">
    <citation type="submission" date="2020-01" db="EMBL/GenBank/DDBJ databases">
        <authorList>
            <person name="Kim M.K."/>
        </authorList>
    </citation>
    <scope>NUCLEOTIDE SEQUENCE [LARGE SCALE GENOMIC DNA]</scope>
    <source>
        <strain evidence="1 2">172606-1</strain>
    </source>
</reference>
<dbReference type="Proteomes" id="UP000480178">
    <property type="component" value="Chromosome"/>
</dbReference>
<dbReference type="EMBL" id="CP048222">
    <property type="protein sequence ID" value="QHT72257.1"/>
    <property type="molecule type" value="Genomic_DNA"/>
</dbReference>
<dbReference type="AlphaFoldDB" id="A0A6C0GWG7"/>
<evidence type="ECO:0000313" key="2">
    <source>
        <dbReference type="Proteomes" id="UP000480178"/>
    </source>
</evidence>
<organism evidence="1 2">
    <name type="scientific">Rhodocytophaga rosea</name>
    <dbReference type="NCBI Taxonomy" id="2704465"/>
    <lineage>
        <taxon>Bacteria</taxon>
        <taxon>Pseudomonadati</taxon>
        <taxon>Bacteroidota</taxon>
        <taxon>Cytophagia</taxon>
        <taxon>Cytophagales</taxon>
        <taxon>Rhodocytophagaceae</taxon>
        <taxon>Rhodocytophaga</taxon>
    </lineage>
</organism>
<sequence length="362" mass="41596">MTGFLIVACCFTVSGQSRQEPVSSIGLRIEPLPITPKEFYIASIIDERVNRRTVGYLLSSSTNPEQPLSTYPVDLQGGSSQAIREFMLKSLPRNTRLRPVYVRLRECLITEKLAPRNRIDGQVVVSMSFAWKRDEDTVHLVDYIGGGASYNRAPNQIIAVEQALWQSMRSSLTFFNNWMNQQSAGSVSLAKSLTVSFTDYVRNPDQDTVFYATNRPLIWEDFRDKPRGSRFAASVFPSFAYEGSSQVVNGIVHVNIKLKVFVLKNSSWVRETAREPYGLNHEQRHFDIVKIVAERFKQKLHPDSLTVEDHNSEIHWKYIESFREMNRLQEQYDGETNHGLDRISQDLWNQRIEAELKELGVK</sequence>